<dbReference type="EMBL" id="CAQQ02187761">
    <property type="status" value="NOT_ANNOTATED_CDS"/>
    <property type="molecule type" value="Genomic_DNA"/>
</dbReference>
<dbReference type="InterPro" id="IPR036196">
    <property type="entry name" value="Ptyr_pPase_sf"/>
</dbReference>
<evidence type="ECO:0000313" key="3">
    <source>
        <dbReference type="Proteomes" id="UP000015102"/>
    </source>
</evidence>
<dbReference type="Proteomes" id="UP000015102">
    <property type="component" value="Unassembled WGS sequence"/>
</dbReference>
<dbReference type="InterPro" id="IPR023485">
    <property type="entry name" value="Ptyr_pPase"/>
</dbReference>
<name>T1H0C6_MEGSC</name>
<proteinExistence type="predicted"/>
<organism evidence="2 3">
    <name type="scientific">Megaselia scalaris</name>
    <name type="common">Humpbacked fly</name>
    <name type="synonym">Phora scalaris</name>
    <dbReference type="NCBI Taxonomy" id="36166"/>
    <lineage>
        <taxon>Eukaryota</taxon>
        <taxon>Metazoa</taxon>
        <taxon>Ecdysozoa</taxon>
        <taxon>Arthropoda</taxon>
        <taxon>Hexapoda</taxon>
        <taxon>Insecta</taxon>
        <taxon>Pterygota</taxon>
        <taxon>Neoptera</taxon>
        <taxon>Endopterygota</taxon>
        <taxon>Diptera</taxon>
        <taxon>Brachycera</taxon>
        <taxon>Muscomorpha</taxon>
        <taxon>Platypezoidea</taxon>
        <taxon>Phoridae</taxon>
        <taxon>Megaseliini</taxon>
        <taxon>Megaselia</taxon>
    </lineage>
</organism>
<evidence type="ECO:0000259" key="1">
    <source>
        <dbReference type="Pfam" id="PF01451"/>
    </source>
</evidence>
<reference evidence="2" key="2">
    <citation type="submission" date="2015-06" db="UniProtKB">
        <authorList>
            <consortium name="EnsemblMetazoa"/>
        </authorList>
    </citation>
    <scope>IDENTIFICATION</scope>
</reference>
<dbReference type="Gene3D" id="3.40.50.2300">
    <property type="match status" value="1"/>
</dbReference>
<sequence length="35" mass="3938">MSQKKVLMICLGNICRSPIAEGVFQETIDKAHDNF</sequence>
<keyword evidence="3" id="KW-1185">Reference proteome</keyword>
<dbReference type="AlphaFoldDB" id="T1H0C6"/>
<dbReference type="Pfam" id="PF01451">
    <property type="entry name" value="LMWPc"/>
    <property type="match status" value="1"/>
</dbReference>
<dbReference type="EnsemblMetazoa" id="MESCA009601-RA">
    <property type="protein sequence ID" value="MESCA009601-PA"/>
    <property type="gene ID" value="MESCA009601"/>
</dbReference>
<dbReference type="SUPFAM" id="SSF52788">
    <property type="entry name" value="Phosphotyrosine protein phosphatases I"/>
    <property type="match status" value="1"/>
</dbReference>
<protein>
    <recommendedName>
        <fullName evidence="1">Phosphotyrosine protein phosphatase I domain-containing protein</fullName>
    </recommendedName>
</protein>
<evidence type="ECO:0000313" key="2">
    <source>
        <dbReference type="EnsemblMetazoa" id="MESCA009601-PA"/>
    </source>
</evidence>
<feature type="domain" description="Phosphotyrosine protein phosphatase I" evidence="1">
    <location>
        <begin position="6"/>
        <end position="31"/>
    </location>
</feature>
<reference evidence="3" key="1">
    <citation type="submission" date="2013-02" db="EMBL/GenBank/DDBJ databases">
        <authorList>
            <person name="Hughes D."/>
        </authorList>
    </citation>
    <scope>NUCLEOTIDE SEQUENCE</scope>
    <source>
        <strain>Durham</strain>
        <strain evidence="3">NC isolate 2 -- Noor lab</strain>
    </source>
</reference>
<dbReference type="HOGENOM" id="CLU_3371110_0_0_1"/>
<accession>T1H0C6</accession>